<reference evidence="2" key="1">
    <citation type="submission" date="2019-12" db="UniProtKB">
        <authorList>
            <consortium name="WormBaseParasite"/>
        </authorList>
    </citation>
    <scope>IDENTIFICATION</scope>
</reference>
<accession>A0A5S6R466</accession>
<protein>
    <submittedName>
        <fullName evidence="2">Uncharacterized protein</fullName>
    </submittedName>
</protein>
<dbReference type="Proteomes" id="UP000046395">
    <property type="component" value="Unassembled WGS sequence"/>
</dbReference>
<keyword evidence="1" id="KW-1185">Reference proteome</keyword>
<name>A0A5S6R466_TRIMR</name>
<proteinExistence type="predicted"/>
<sequence length="105" mass="11496">MFTCISNVLLPQVEDSDMSKWFPGVGALQGQILRPREILLQGTVLLIPVFAPMVSSATKDGAAEYFPQPLVRRAQTEEDLKYDATGHDAPLEDVVSTAGVVENFF</sequence>
<dbReference type="WBParaSite" id="TMUE_3000014305.1">
    <property type="protein sequence ID" value="TMUE_3000014305.1"/>
    <property type="gene ID" value="WBGene00302173"/>
</dbReference>
<evidence type="ECO:0000313" key="2">
    <source>
        <dbReference type="WBParaSite" id="TMUE_3000014305.1"/>
    </source>
</evidence>
<evidence type="ECO:0000313" key="1">
    <source>
        <dbReference type="Proteomes" id="UP000046395"/>
    </source>
</evidence>
<dbReference type="AlphaFoldDB" id="A0A5S6R466"/>
<organism evidence="1 2">
    <name type="scientific">Trichuris muris</name>
    <name type="common">Mouse whipworm</name>
    <dbReference type="NCBI Taxonomy" id="70415"/>
    <lineage>
        <taxon>Eukaryota</taxon>
        <taxon>Metazoa</taxon>
        <taxon>Ecdysozoa</taxon>
        <taxon>Nematoda</taxon>
        <taxon>Enoplea</taxon>
        <taxon>Dorylaimia</taxon>
        <taxon>Trichinellida</taxon>
        <taxon>Trichuridae</taxon>
        <taxon>Trichuris</taxon>
    </lineage>
</organism>